<dbReference type="InterPro" id="IPR036096">
    <property type="entry name" value="Ataxin_AXH_dom_sf"/>
</dbReference>
<dbReference type="Pfam" id="PF08517">
    <property type="entry name" value="AXH"/>
    <property type="match status" value="1"/>
</dbReference>
<protein>
    <recommendedName>
        <fullName evidence="8">AXH domain-containing protein</fullName>
    </recommendedName>
</protein>
<keyword evidence="4" id="KW-0805">Transcription regulation</keyword>
<dbReference type="InterPro" id="IPR039655">
    <property type="entry name" value="HBP1"/>
</dbReference>
<keyword evidence="5" id="KW-0238">DNA-binding</keyword>
<evidence type="ECO:0000313" key="10">
    <source>
        <dbReference type="Proteomes" id="UP000001593"/>
    </source>
</evidence>
<dbReference type="PANTHER" id="PTHR15499">
    <property type="entry name" value="HMG BOX-CONTAINING PROTEIN 1"/>
    <property type="match status" value="1"/>
</dbReference>
<dbReference type="HOGENOM" id="CLU_114998_1_0_1"/>
<dbReference type="STRING" id="45351.A7SJD8"/>
<evidence type="ECO:0000256" key="5">
    <source>
        <dbReference type="ARBA" id="ARBA00023125"/>
    </source>
</evidence>
<proteinExistence type="predicted"/>
<feature type="non-terminal residue" evidence="9">
    <location>
        <position position="1"/>
    </location>
</feature>
<reference evidence="9 10" key="1">
    <citation type="journal article" date="2007" name="Science">
        <title>Sea anemone genome reveals ancestral eumetazoan gene repertoire and genomic organization.</title>
        <authorList>
            <person name="Putnam N.H."/>
            <person name="Srivastava M."/>
            <person name="Hellsten U."/>
            <person name="Dirks B."/>
            <person name="Chapman J."/>
            <person name="Salamov A."/>
            <person name="Terry A."/>
            <person name="Shapiro H."/>
            <person name="Lindquist E."/>
            <person name="Kapitonov V.V."/>
            <person name="Jurka J."/>
            <person name="Genikhovich G."/>
            <person name="Grigoriev I.V."/>
            <person name="Lucas S.M."/>
            <person name="Steele R.E."/>
            <person name="Finnerty J.R."/>
            <person name="Technau U."/>
            <person name="Martindale M.Q."/>
            <person name="Rokhsar D.S."/>
        </authorList>
    </citation>
    <scope>NUCLEOTIDE SEQUENCE [LARGE SCALE GENOMIC DNA]</scope>
    <source>
        <strain evidence="10">CH2 X CH6</strain>
    </source>
</reference>
<evidence type="ECO:0000256" key="6">
    <source>
        <dbReference type="ARBA" id="ARBA00023163"/>
    </source>
</evidence>
<dbReference type="EMBL" id="DS469677">
    <property type="protein sequence ID" value="EDO36143.1"/>
    <property type="molecule type" value="Genomic_DNA"/>
</dbReference>
<organism evidence="9 10">
    <name type="scientific">Nematostella vectensis</name>
    <name type="common">Starlet sea anemone</name>
    <dbReference type="NCBI Taxonomy" id="45351"/>
    <lineage>
        <taxon>Eukaryota</taxon>
        <taxon>Metazoa</taxon>
        <taxon>Cnidaria</taxon>
        <taxon>Anthozoa</taxon>
        <taxon>Hexacorallia</taxon>
        <taxon>Actiniaria</taxon>
        <taxon>Edwardsiidae</taxon>
        <taxon>Nematostella</taxon>
    </lineage>
</organism>
<dbReference type="GO" id="GO:0016055">
    <property type="term" value="P:Wnt signaling pathway"/>
    <property type="evidence" value="ECO:0007669"/>
    <property type="project" value="UniProtKB-KW"/>
</dbReference>
<dbReference type="InParanoid" id="A7SJD8"/>
<dbReference type="PhylomeDB" id="A7SJD8"/>
<dbReference type="GO" id="GO:0003677">
    <property type="term" value="F:DNA binding"/>
    <property type="evidence" value="ECO:0007669"/>
    <property type="project" value="UniProtKB-KW"/>
</dbReference>
<feature type="domain" description="AXH" evidence="8">
    <location>
        <begin position="1"/>
        <end position="130"/>
    </location>
</feature>
<evidence type="ECO:0000256" key="4">
    <source>
        <dbReference type="ARBA" id="ARBA00023015"/>
    </source>
</evidence>
<dbReference type="GO" id="GO:0006355">
    <property type="term" value="P:regulation of DNA-templated transcription"/>
    <property type="evidence" value="ECO:0007669"/>
    <property type="project" value="InterPro"/>
</dbReference>
<keyword evidence="2" id="KW-0678">Repressor</keyword>
<dbReference type="PANTHER" id="PTHR15499:SF3">
    <property type="entry name" value="HMG BOX-CONTAINING PROTEIN 1"/>
    <property type="match status" value="1"/>
</dbReference>
<keyword evidence="10" id="KW-1185">Reference proteome</keyword>
<gene>
    <name evidence="9" type="ORF">NEMVEDRAFT_v1g120525</name>
</gene>
<dbReference type="AlphaFoldDB" id="A7SJD8"/>
<evidence type="ECO:0000313" key="9">
    <source>
        <dbReference type="EMBL" id="EDO36143.1"/>
    </source>
</evidence>
<dbReference type="GO" id="GO:0003723">
    <property type="term" value="F:RNA binding"/>
    <property type="evidence" value="ECO:0007669"/>
    <property type="project" value="InterPro"/>
</dbReference>
<sequence length="139" mass="15443">ATPPPTVWNCFLDGTRVQLEGESDWRFAEDLGNDDIPRVSLPEEGLKLTSCHRVDLNMEEKYVLATFHSTTADQPSLRAEVACGHPFFVKAKGWSSFRPSLTAEQYGIICQTLACGDVCLPSSHPDVLKALRMRRSSSM</sequence>
<dbReference type="InterPro" id="IPR003652">
    <property type="entry name" value="Ataxin_AXH_dom"/>
</dbReference>
<evidence type="ECO:0000256" key="7">
    <source>
        <dbReference type="ARBA" id="ARBA00023242"/>
    </source>
</evidence>
<accession>A7SJD8</accession>
<keyword evidence="7" id="KW-0539">Nucleus</keyword>
<keyword evidence="6" id="KW-0804">Transcription</keyword>
<dbReference type="SUPFAM" id="SSF102031">
    <property type="entry name" value="AXH domain"/>
    <property type="match status" value="1"/>
</dbReference>
<name>A7SJD8_NEMVE</name>
<dbReference type="GO" id="GO:0005634">
    <property type="term" value="C:nucleus"/>
    <property type="evidence" value="ECO:0007669"/>
    <property type="project" value="UniProtKB-SubCell"/>
</dbReference>
<keyword evidence="3" id="KW-0879">Wnt signaling pathway</keyword>
<comment type="subcellular location">
    <subcellularLocation>
        <location evidence="1">Nucleus</location>
    </subcellularLocation>
</comment>
<dbReference type="PROSITE" id="PS51148">
    <property type="entry name" value="AXH"/>
    <property type="match status" value="1"/>
</dbReference>
<evidence type="ECO:0000256" key="2">
    <source>
        <dbReference type="ARBA" id="ARBA00022491"/>
    </source>
</evidence>
<dbReference type="SMART" id="SM00536">
    <property type="entry name" value="AXH"/>
    <property type="match status" value="1"/>
</dbReference>
<evidence type="ECO:0000259" key="8">
    <source>
        <dbReference type="PROSITE" id="PS51148"/>
    </source>
</evidence>
<evidence type="ECO:0000256" key="1">
    <source>
        <dbReference type="ARBA" id="ARBA00004123"/>
    </source>
</evidence>
<dbReference type="Proteomes" id="UP000001593">
    <property type="component" value="Unassembled WGS sequence"/>
</dbReference>
<evidence type="ECO:0000256" key="3">
    <source>
        <dbReference type="ARBA" id="ARBA00022687"/>
    </source>
</evidence>